<comment type="caution">
    <text evidence="9">The sequence shown here is derived from an EMBL/GenBank/DDBJ whole genome shotgun (WGS) entry which is preliminary data.</text>
</comment>
<dbReference type="Gene3D" id="3.50.50.60">
    <property type="entry name" value="FAD/NAD(P)-binding domain"/>
    <property type="match status" value="2"/>
</dbReference>
<dbReference type="NCBIfam" id="TIGR01988">
    <property type="entry name" value="Ubi-OHases"/>
    <property type="match status" value="1"/>
</dbReference>
<keyword evidence="10" id="KW-1185">Reference proteome</keyword>
<evidence type="ECO:0000313" key="9">
    <source>
        <dbReference type="EMBL" id="THD83691.1"/>
    </source>
</evidence>
<gene>
    <name evidence="9" type="ORF">E7811_10510</name>
</gene>
<dbReference type="PRINTS" id="PR00420">
    <property type="entry name" value="RNGMNOXGNASE"/>
</dbReference>
<evidence type="ECO:0000313" key="10">
    <source>
        <dbReference type="Proteomes" id="UP000309450"/>
    </source>
</evidence>
<sequence>MDNPASRAILDPMIPNRKHDADVLIVGGGLNGPALALALAQNGLTVAVVDARPAPARAETGFDGRAYALALASQRLLAATGVWPLIAGQAQPILQIKASDGLAGDGPAPFFLAFDSAEIEEGPMGFMVEDRHLYAAFLKAMRDEPKITLISGETVVEQTCGPAEASLALASGRRLTGQMIAGCDGRASGTAQRAGIGRTGWGYGQTALVTAIRHERDHQGIAHQFFMSAGPLAILPLPGGHHSSIVWSERDDVAQAIQALPDDQYLAALRPRFGDFLGRIELAGARFTYPLNLTLANSFAAPRLALVGDAAHGVHPIAGQGLNLGLRDVGALAEVLVEAMRRGEDIGAIDVLERYQTWRRFDSTTLALGMDTVNRLFSNDNPILRAARDIGLGAVNAMPGLRRAFQRQAAGLTGELPRLLAGQKL</sequence>
<feature type="domain" description="FAD-binding" evidence="8">
    <location>
        <begin position="20"/>
        <end position="344"/>
    </location>
</feature>
<keyword evidence="6" id="KW-0560">Oxidoreductase</keyword>
<dbReference type="RefSeq" id="WP_136394584.1">
    <property type="nucleotide sequence ID" value="NZ_SSND01000002.1"/>
</dbReference>
<dbReference type="FunFam" id="3.50.50.60:FF:000021">
    <property type="entry name" value="Ubiquinone biosynthesis monooxygenase COQ6"/>
    <property type="match status" value="1"/>
</dbReference>
<keyword evidence="5" id="KW-0274">FAD</keyword>
<evidence type="ECO:0000256" key="4">
    <source>
        <dbReference type="ARBA" id="ARBA00022630"/>
    </source>
</evidence>
<reference evidence="9 10" key="1">
    <citation type="submission" date="2019-04" db="EMBL/GenBank/DDBJ databases">
        <title>Draft genome sequence of Gemmobacter aestuarii sp. nov.</title>
        <authorList>
            <person name="Hameed A."/>
            <person name="Lin S.-Y."/>
            <person name="Shahina M."/>
            <person name="Lai W.-A."/>
            <person name="Young C.-C."/>
        </authorList>
    </citation>
    <scope>NUCLEOTIDE SEQUENCE [LARGE SCALE GENOMIC DNA]</scope>
    <source>
        <strain evidence="9 10">CC-PW-75</strain>
    </source>
</reference>
<evidence type="ECO:0000256" key="1">
    <source>
        <dbReference type="ARBA" id="ARBA00001974"/>
    </source>
</evidence>
<dbReference type="GO" id="GO:0071949">
    <property type="term" value="F:FAD binding"/>
    <property type="evidence" value="ECO:0007669"/>
    <property type="project" value="InterPro"/>
</dbReference>
<dbReference type="PANTHER" id="PTHR43876:SF7">
    <property type="entry name" value="UBIQUINONE BIOSYNTHESIS MONOOXYGENASE COQ6, MITOCHONDRIAL"/>
    <property type="match status" value="1"/>
</dbReference>
<evidence type="ECO:0000259" key="8">
    <source>
        <dbReference type="Pfam" id="PF01494"/>
    </source>
</evidence>
<dbReference type="InterPro" id="IPR036188">
    <property type="entry name" value="FAD/NAD-bd_sf"/>
</dbReference>
<dbReference type="InterPro" id="IPR010971">
    <property type="entry name" value="UbiH/COQ6"/>
</dbReference>
<evidence type="ECO:0000256" key="5">
    <source>
        <dbReference type="ARBA" id="ARBA00022827"/>
    </source>
</evidence>
<comment type="pathway">
    <text evidence="2">Cofactor biosynthesis; ubiquinone biosynthesis.</text>
</comment>
<dbReference type="InterPro" id="IPR018168">
    <property type="entry name" value="Ubi_Hdrlase_CS"/>
</dbReference>
<keyword evidence="7" id="KW-0503">Monooxygenase</keyword>
<dbReference type="PANTHER" id="PTHR43876">
    <property type="entry name" value="UBIQUINONE BIOSYNTHESIS MONOOXYGENASE COQ6, MITOCHONDRIAL"/>
    <property type="match status" value="1"/>
</dbReference>
<dbReference type="GO" id="GO:0016705">
    <property type="term" value="F:oxidoreductase activity, acting on paired donors, with incorporation or reduction of molecular oxygen"/>
    <property type="evidence" value="ECO:0007669"/>
    <property type="project" value="InterPro"/>
</dbReference>
<dbReference type="PROSITE" id="PS01304">
    <property type="entry name" value="UBIH"/>
    <property type="match status" value="1"/>
</dbReference>
<dbReference type="SUPFAM" id="SSF51905">
    <property type="entry name" value="FAD/NAD(P)-binding domain"/>
    <property type="match status" value="1"/>
</dbReference>
<dbReference type="UniPathway" id="UPA00232"/>
<evidence type="ECO:0000256" key="3">
    <source>
        <dbReference type="ARBA" id="ARBA00005349"/>
    </source>
</evidence>
<dbReference type="InterPro" id="IPR002938">
    <property type="entry name" value="FAD-bd"/>
</dbReference>
<name>A0A4S3MQN0_9RHOB</name>
<dbReference type="Proteomes" id="UP000309450">
    <property type="component" value="Unassembled WGS sequence"/>
</dbReference>
<dbReference type="InterPro" id="IPR051205">
    <property type="entry name" value="UbiH/COQ6_monooxygenase"/>
</dbReference>
<evidence type="ECO:0000256" key="6">
    <source>
        <dbReference type="ARBA" id="ARBA00023002"/>
    </source>
</evidence>
<evidence type="ECO:0000256" key="7">
    <source>
        <dbReference type="ARBA" id="ARBA00023033"/>
    </source>
</evidence>
<comment type="similarity">
    <text evidence="3">Belongs to the UbiH/COQ6 family.</text>
</comment>
<dbReference type="EMBL" id="SSND01000002">
    <property type="protein sequence ID" value="THD83691.1"/>
    <property type="molecule type" value="Genomic_DNA"/>
</dbReference>
<dbReference type="GO" id="GO:0006744">
    <property type="term" value="P:ubiquinone biosynthetic process"/>
    <property type="evidence" value="ECO:0007669"/>
    <property type="project" value="UniProtKB-UniPathway"/>
</dbReference>
<dbReference type="GO" id="GO:0110142">
    <property type="term" value="C:ubiquinone biosynthesis complex"/>
    <property type="evidence" value="ECO:0007669"/>
    <property type="project" value="UniProtKB-ARBA"/>
</dbReference>
<protein>
    <submittedName>
        <fullName evidence="9">FAD-dependent oxidoreductase</fullName>
    </submittedName>
</protein>
<dbReference type="AlphaFoldDB" id="A0A4S3MQN0"/>
<accession>A0A4S3MQN0</accession>
<evidence type="ECO:0000256" key="2">
    <source>
        <dbReference type="ARBA" id="ARBA00004749"/>
    </source>
</evidence>
<proteinExistence type="inferred from homology"/>
<organism evidence="9 10">
    <name type="scientific">Aliigemmobacter aestuarii</name>
    <dbReference type="NCBI Taxonomy" id="1445661"/>
    <lineage>
        <taxon>Bacteria</taxon>
        <taxon>Pseudomonadati</taxon>
        <taxon>Pseudomonadota</taxon>
        <taxon>Alphaproteobacteria</taxon>
        <taxon>Rhodobacterales</taxon>
        <taxon>Paracoccaceae</taxon>
        <taxon>Aliigemmobacter</taxon>
    </lineage>
</organism>
<comment type="cofactor">
    <cofactor evidence="1">
        <name>FAD</name>
        <dbReference type="ChEBI" id="CHEBI:57692"/>
    </cofactor>
</comment>
<dbReference type="Pfam" id="PF01494">
    <property type="entry name" value="FAD_binding_3"/>
    <property type="match status" value="1"/>
</dbReference>
<dbReference type="OrthoDB" id="9796623at2"/>
<dbReference type="GO" id="GO:0004497">
    <property type="term" value="F:monooxygenase activity"/>
    <property type="evidence" value="ECO:0007669"/>
    <property type="project" value="UniProtKB-KW"/>
</dbReference>
<keyword evidence="4" id="KW-0285">Flavoprotein</keyword>